<feature type="compositionally biased region" description="Polar residues" evidence="1">
    <location>
        <begin position="34"/>
        <end position="46"/>
    </location>
</feature>
<evidence type="ECO:0000313" key="2">
    <source>
        <dbReference type="EMBL" id="MBD1261366.1"/>
    </source>
</evidence>
<protein>
    <submittedName>
        <fullName evidence="2">Ester cyclase</fullName>
    </submittedName>
    <submittedName>
        <fullName evidence="3">SnoaL-like polyketide cyclase</fullName>
    </submittedName>
</protein>
<reference evidence="2 5" key="2">
    <citation type="submission" date="2020-07" db="EMBL/GenBank/DDBJ databases">
        <title>The draft genome sequence of Maribacter polysiphoniae KCTC 22021.</title>
        <authorList>
            <person name="Mu L."/>
        </authorList>
    </citation>
    <scope>NUCLEOTIDE SEQUENCE [LARGE SCALE GENOMIC DNA]</scope>
    <source>
        <strain evidence="2 5">KCTC 22021</strain>
    </source>
</reference>
<dbReference type="EMBL" id="QGGQ01000006">
    <property type="protein sequence ID" value="PWK22698.1"/>
    <property type="molecule type" value="Genomic_DNA"/>
</dbReference>
<dbReference type="SUPFAM" id="SSF54427">
    <property type="entry name" value="NTF2-like"/>
    <property type="match status" value="2"/>
</dbReference>
<dbReference type="Proteomes" id="UP000245667">
    <property type="component" value="Unassembled WGS sequence"/>
</dbReference>
<dbReference type="OrthoDB" id="125994at2"/>
<feature type="region of interest" description="Disordered" evidence="1">
    <location>
        <begin position="26"/>
        <end position="46"/>
    </location>
</feature>
<evidence type="ECO:0000313" key="3">
    <source>
        <dbReference type="EMBL" id="PWK22698.1"/>
    </source>
</evidence>
<dbReference type="PROSITE" id="PS51257">
    <property type="entry name" value="PROKAR_LIPOPROTEIN"/>
    <property type="match status" value="1"/>
</dbReference>
<dbReference type="InterPro" id="IPR009959">
    <property type="entry name" value="Cyclase_SnoaL-like"/>
</dbReference>
<proteinExistence type="predicted"/>
<dbReference type="AlphaFoldDB" id="A0A316DZ54"/>
<name>A0A316DZ54_9FLAO</name>
<organism evidence="3 4">
    <name type="scientific">Maribacter polysiphoniae</name>
    <dbReference type="NCBI Taxonomy" id="429344"/>
    <lineage>
        <taxon>Bacteria</taxon>
        <taxon>Pseudomonadati</taxon>
        <taxon>Bacteroidota</taxon>
        <taxon>Flavobacteriia</taxon>
        <taxon>Flavobacteriales</taxon>
        <taxon>Flavobacteriaceae</taxon>
        <taxon>Maribacter</taxon>
    </lineage>
</organism>
<accession>A0A316DZ54</accession>
<sequence>MNNITRNQILLSFLVSLMIVSCKSKQSTEERSENTTSDQIESTSSQSEKEIKAILERILAAVGNRDAQELDDLSFDQAIIAYTYPKDGQWQHQEMTIDSYLQTIRDMKDPKPILESANSYKINITEDRLASVIIPTVISKFGVASSNEVNHAIMMKDSDQWKLLSVSWTANRIPEEEREFDLNLYARNYAQVWGSNRPEFVAMFYAEDGSLQVNDGEPAVGRNAITNVAKGFMDAFPDMIVSMDSLVTKSDRIRFYWTLSGTNNGLNGTGNKIKINGFEEWTFNTDGLIQESKGHFDNKEYKRQLNFGIDKK</sequence>
<dbReference type="GO" id="GO:0030638">
    <property type="term" value="P:polyketide metabolic process"/>
    <property type="evidence" value="ECO:0007669"/>
    <property type="project" value="InterPro"/>
</dbReference>
<comment type="caution">
    <text evidence="3">The sequence shown here is derived from an EMBL/GenBank/DDBJ whole genome shotgun (WGS) entry which is preliminary data.</text>
</comment>
<dbReference type="Gene3D" id="3.10.450.50">
    <property type="match status" value="2"/>
</dbReference>
<evidence type="ECO:0000313" key="5">
    <source>
        <dbReference type="Proteomes" id="UP000651837"/>
    </source>
</evidence>
<dbReference type="InterPro" id="IPR032710">
    <property type="entry name" value="NTF2-like_dom_sf"/>
</dbReference>
<dbReference type="Pfam" id="PF07366">
    <property type="entry name" value="SnoaL"/>
    <property type="match status" value="1"/>
</dbReference>
<keyword evidence="5" id="KW-1185">Reference proteome</keyword>
<dbReference type="RefSeq" id="WP_109651342.1">
    <property type="nucleotide sequence ID" value="NZ_JACWLN010000005.1"/>
</dbReference>
<dbReference type="Proteomes" id="UP000651837">
    <property type="component" value="Unassembled WGS sequence"/>
</dbReference>
<evidence type="ECO:0000256" key="1">
    <source>
        <dbReference type="SAM" id="MobiDB-lite"/>
    </source>
</evidence>
<dbReference type="EMBL" id="JACWLN010000005">
    <property type="protein sequence ID" value="MBD1261366.1"/>
    <property type="molecule type" value="Genomic_DNA"/>
</dbReference>
<reference evidence="3 4" key="1">
    <citation type="submission" date="2018-05" db="EMBL/GenBank/DDBJ databases">
        <title>Genomic Encyclopedia of Archaeal and Bacterial Type Strains, Phase II (KMG-II): from individual species to whole genera.</title>
        <authorList>
            <person name="Goeker M."/>
        </authorList>
    </citation>
    <scope>NUCLEOTIDE SEQUENCE [LARGE SCALE GENOMIC DNA]</scope>
    <source>
        <strain evidence="3 4">DSM 23514</strain>
    </source>
</reference>
<gene>
    <name evidence="2" type="ORF">HZY62_12245</name>
    <name evidence="3" type="ORF">LX92_02634</name>
</gene>
<evidence type="ECO:0000313" key="4">
    <source>
        <dbReference type="Proteomes" id="UP000245667"/>
    </source>
</evidence>